<keyword evidence="3" id="KW-0456">Lyase</keyword>
<dbReference type="SUPFAM" id="SSF55620">
    <property type="entry name" value="Tetrahydrobiopterin biosynthesis enzymes-like"/>
    <property type="match status" value="1"/>
</dbReference>
<reference evidence="6 7" key="1">
    <citation type="journal article" date="2010" name="Stand. Genomic Sci.">
        <title>Complete genome sequence of Ignisphaera aggregans type strain (AQ1.S1).</title>
        <authorList>
            <person name="Goker M."/>
            <person name="Held B."/>
            <person name="Lapidus A."/>
            <person name="Nolan M."/>
            <person name="Spring S."/>
            <person name="Yasawong M."/>
            <person name="Lucas S."/>
            <person name="Glavina Del Rio T."/>
            <person name="Tice H."/>
            <person name="Cheng J.F."/>
            <person name="Goodwin L."/>
            <person name="Tapia R."/>
            <person name="Pitluck S."/>
            <person name="Liolios K."/>
            <person name="Ivanova N."/>
            <person name="Mavromatis K."/>
            <person name="Mikhailova N."/>
            <person name="Pati A."/>
            <person name="Chen A."/>
            <person name="Palaniappan K."/>
            <person name="Brambilla E."/>
            <person name="Land M."/>
            <person name="Hauser L."/>
            <person name="Chang Y.J."/>
            <person name="Jeffries C.D."/>
            <person name="Brettin T."/>
            <person name="Detter J.C."/>
            <person name="Han C."/>
            <person name="Rohde M."/>
            <person name="Sikorski J."/>
            <person name="Woyke T."/>
            <person name="Bristow J."/>
            <person name="Eisen J.A."/>
            <person name="Markowitz V."/>
            <person name="Hugenholtz P."/>
            <person name="Kyrpides N.C."/>
            <person name="Klenk H.P."/>
        </authorList>
    </citation>
    <scope>NUCLEOTIDE SEQUENCE [LARGE SCALE GENOMIC DNA]</scope>
    <source>
        <strain evidence="7">DSM 17230 / JCM 13409 / AQ1.S1</strain>
    </source>
</reference>
<organism evidence="6 7">
    <name type="scientific">Ignisphaera aggregans (strain DSM 17230 / JCM 13409 / AQ1.S1)</name>
    <dbReference type="NCBI Taxonomy" id="583356"/>
    <lineage>
        <taxon>Archaea</taxon>
        <taxon>Thermoproteota</taxon>
        <taxon>Thermoprotei</taxon>
        <taxon>Desulfurococcales</taxon>
        <taxon>Desulfurococcaceae</taxon>
        <taxon>Ignisphaera</taxon>
    </lineage>
</organism>
<evidence type="ECO:0000256" key="3">
    <source>
        <dbReference type="ARBA" id="ARBA00023239"/>
    </source>
</evidence>
<evidence type="ECO:0000256" key="2">
    <source>
        <dbReference type="ARBA" id="ARBA00022833"/>
    </source>
</evidence>
<dbReference type="PANTHER" id="PTHR12589:SF7">
    <property type="entry name" value="6-PYRUVOYL TETRAHYDROBIOPTERIN SYNTHASE"/>
    <property type="match status" value="1"/>
</dbReference>
<dbReference type="PANTHER" id="PTHR12589">
    <property type="entry name" value="PYRUVOYL TETRAHYDROBIOPTERIN SYNTHASE"/>
    <property type="match status" value="1"/>
</dbReference>
<gene>
    <name evidence="6" type="ordered locus">Igag_0579</name>
</gene>
<dbReference type="GO" id="GO:0016829">
    <property type="term" value="F:lyase activity"/>
    <property type="evidence" value="ECO:0007669"/>
    <property type="project" value="UniProtKB-KW"/>
</dbReference>
<evidence type="ECO:0000313" key="7">
    <source>
        <dbReference type="Proteomes" id="UP000001304"/>
    </source>
</evidence>
<evidence type="ECO:0000313" key="6">
    <source>
        <dbReference type="EMBL" id="ADM27413.1"/>
    </source>
</evidence>
<dbReference type="GO" id="GO:0046872">
    <property type="term" value="F:metal ion binding"/>
    <property type="evidence" value="ECO:0007669"/>
    <property type="project" value="UniProtKB-KW"/>
</dbReference>
<dbReference type="Proteomes" id="UP000001304">
    <property type="component" value="Chromosome"/>
</dbReference>
<keyword evidence="7" id="KW-1185">Reference proteome</keyword>
<evidence type="ECO:0008006" key="8">
    <source>
        <dbReference type="Google" id="ProtNLM"/>
    </source>
</evidence>
<dbReference type="PIRSF" id="PIRSF006113">
    <property type="entry name" value="PTP_synth"/>
    <property type="match status" value="1"/>
</dbReference>
<feature type="active site" description="Charge relay system" evidence="4">
    <location>
        <position position="73"/>
    </location>
</feature>
<dbReference type="STRING" id="583356.Igag_0579"/>
<comment type="cofactor">
    <cofactor evidence="5">
        <name>Zn(2+)</name>
        <dbReference type="ChEBI" id="CHEBI:29105"/>
    </cofactor>
    <text evidence="5">Binds 1 zinc ion per subunit.</text>
</comment>
<dbReference type="InterPro" id="IPR007115">
    <property type="entry name" value="6-PTP_synth/QueD"/>
</dbReference>
<proteinExistence type="predicted"/>
<sequence length="124" mass="14043">MPTVKLGISLSIDYAHSLPGHGKCSMLHGHTAKVTVVVRGSIPMDGKECGNYMLIDFIELRDRVKNILMELDHRNLNELFICPTAEVLAYWIYRKLREVLPSNIEIVSIRVQEGDSGWAEYEGE</sequence>
<evidence type="ECO:0000256" key="1">
    <source>
        <dbReference type="ARBA" id="ARBA00022723"/>
    </source>
</evidence>
<feature type="binding site" evidence="5">
    <location>
        <position position="30"/>
    </location>
    <ligand>
        <name>Zn(2+)</name>
        <dbReference type="ChEBI" id="CHEBI:29105"/>
    </ligand>
</feature>
<dbReference type="AlphaFoldDB" id="E0SSE1"/>
<dbReference type="InterPro" id="IPR038418">
    <property type="entry name" value="6-PTP_synth/QueD_sf"/>
</dbReference>
<keyword evidence="1 5" id="KW-0479">Metal-binding</keyword>
<feature type="binding site" evidence="5">
    <location>
        <position position="16"/>
    </location>
    <ligand>
        <name>Zn(2+)</name>
        <dbReference type="ChEBI" id="CHEBI:29105"/>
    </ligand>
</feature>
<dbReference type="BioCyc" id="IAGG583356:GHAH-579-MONOMER"/>
<dbReference type="Gene3D" id="3.30.479.10">
    <property type="entry name" value="6-pyruvoyl tetrahydropterin synthase/QueD"/>
    <property type="match status" value="1"/>
</dbReference>
<name>E0SSE1_IGNAA</name>
<accession>E0SSE1</accession>
<keyword evidence="2 5" id="KW-0862">Zinc</keyword>
<evidence type="ECO:0000256" key="4">
    <source>
        <dbReference type="PIRSR" id="PIRSR006113-1"/>
    </source>
</evidence>
<dbReference type="Pfam" id="PF01242">
    <property type="entry name" value="PTPS"/>
    <property type="match status" value="1"/>
</dbReference>
<dbReference type="HOGENOM" id="CLU_111016_6_1_2"/>
<feature type="binding site" evidence="5">
    <location>
        <position position="28"/>
    </location>
    <ligand>
        <name>Zn(2+)</name>
        <dbReference type="ChEBI" id="CHEBI:29105"/>
    </ligand>
</feature>
<feature type="active site" description="Charge relay system" evidence="4">
    <location>
        <position position="113"/>
    </location>
</feature>
<dbReference type="EMBL" id="CP002098">
    <property type="protein sequence ID" value="ADM27413.1"/>
    <property type="molecule type" value="Genomic_DNA"/>
</dbReference>
<protein>
    <recommendedName>
        <fullName evidence="8">6-carboxy-5,6,7,8-tetrahydropterin synthase</fullName>
    </recommendedName>
</protein>
<dbReference type="KEGG" id="iag:Igag_0579"/>
<feature type="active site" description="Proton acceptor" evidence="4">
    <location>
        <position position="24"/>
    </location>
</feature>
<evidence type="ECO:0000256" key="5">
    <source>
        <dbReference type="PIRSR" id="PIRSR006113-2"/>
    </source>
</evidence>